<evidence type="ECO:0000313" key="2">
    <source>
        <dbReference type="Proteomes" id="UP001500279"/>
    </source>
</evidence>
<protein>
    <recommendedName>
        <fullName evidence="3">NB-ARC domain-containing protein</fullName>
    </recommendedName>
</protein>
<proteinExistence type="predicted"/>
<dbReference type="Proteomes" id="UP001500279">
    <property type="component" value="Unassembled WGS sequence"/>
</dbReference>
<dbReference type="SUPFAM" id="SSF52540">
    <property type="entry name" value="P-loop containing nucleoside triphosphate hydrolases"/>
    <property type="match status" value="1"/>
</dbReference>
<dbReference type="InterPro" id="IPR027417">
    <property type="entry name" value="P-loop_NTPase"/>
</dbReference>
<sequence>MADSPAALCLPQALKPPRGPLHGRSEDLAALAALLNQHALVSVVAAGGMGKTRLARHLLARLAPRHADGACWIALAAQGDVVQAIAGAVGLPLSAGDPLAQLCAALAPLSLLIALDAAEHRLEATARTCQALLAAAPGLRIVVTSHVPLMLPLERLYRLGPLAAPQGPLPAARAQGFAAVALFAERAAQADPRFSLTDANAADVIALCRALDGQVLALELAAACLPEHGVAELAASLQQRLRLLIATRNRIAPAARQQTLRAIFDIGHALLAPQQAAVLRRLAGLTGHFDPTHAALADVPNLPAVLAALARRAMLALDSAPGEPLQYRLPDALRSIALALQPA</sequence>
<dbReference type="EMBL" id="BAAAEW010000004">
    <property type="protein sequence ID" value="GAA0744594.1"/>
    <property type="molecule type" value="Genomic_DNA"/>
</dbReference>
<dbReference type="Gene3D" id="3.40.50.300">
    <property type="entry name" value="P-loop containing nucleotide triphosphate hydrolases"/>
    <property type="match status" value="1"/>
</dbReference>
<organism evidence="1 2">
    <name type="scientific">Ideonella azotifigens</name>
    <dbReference type="NCBI Taxonomy" id="513160"/>
    <lineage>
        <taxon>Bacteria</taxon>
        <taxon>Pseudomonadati</taxon>
        <taxon>Pseudomonadota</taxon>
        <taxon>Betaproteobacteria</taxon>
        <taxon>Burkholderiales</taxon>
        <taxon>Sphaerotilaceae</taxon>
        <taxon>Ideonella</taxon>
    </lineage>
</organism>
<evidence type="ECO:0000313" key="1">
    <source>
        <dbReference type="EMBL" id="GAA0744594.1"/>
    </source>
</evidence>
<dbReference type="RefSeq" id="WP_231010584.1">
    <property type="nucleotide sequence ID" value="NZ_BAAAEW010000004.1"/>
</dbReference>
<comment type="caution">
    <text evidence="1">The sequence shown here is derived from an EMBL/GenBank/DDBJ whole genome shotgun (WGS) entry which is preliminary data.</text>
</comment>
<dbReference type="PANTHER" id="PTHR47691:SF3">
    <property type="entry name" value="HTH-TYPE TRANSCRIPTIONAL REGULATOR RV0890C-RELATED"/>
    <property type="match status" value="1"/>
</dbReference>
<gene>
    <name evidence="1" type="ORF">GCM10009107_10280</name>
</gene>
<dbReference type="PANTHER" id="PTHR47691">
    <property type="entry name" value="REGULATOR-RELATED"/>
    <property type="match status" value="1"/>
</dbReference>
<keyword evidence="2" id="KW-1185">Reference proteome</keyword>
<accession>A0ABN1JQI2</accession>
<evidence type="ECO:0008006" key="3">
    <source>
        <dbReference type="Google" id="ProtNLM"/>
    </source>
</evidence>
<name>A0ABN1JQI2_9BURK</name>
<reference evidence="1 2" key="1">
    <citation type="journal article" date="2019" name="Int. J. Syst. Evol. Microbiol.">
        <title>The Global Catalogue of Microorganisms (GCM) 10K type strain sequencing project: providing services to taxonomists for standard genome sequencing and annotation.</title>
        <authorList>
            <consortium name="The Broad Institute Genomics Platform"/>
            <consortium name="The Broad Institute Genome Sequencing Center for Infectious Disease"/>
            <person name="Wu L."/>
            <person name="Ma J."/>
        </authorList>
    </citation>
    <scope>NUCLEOTIDE SEQUENCE [LARGE SCALE GENOMIC DNA]</scope>
    <source>
        <strain evidence="1 2">JCM 15503</strain>
    </source>
</reference>